<dbReference type="AlphaFoldDB" id="A0A2T5UBT4"/>
<keyword evidence="7" id="KW-0406">Ion transport</keyword>
<dbReference type="Gene3D" id="6.10.140.1330">
    <property type="match status" value="1"/>
</dbReference>
<comment type="caution">
    <text evidence="12">The sequence shown here is derived from an EMBL/GenBank/DDBJ whole genome shotgun (WGS) entry which is preliminary data.</text>
</comment>
<keyword evidence="9" id="KW-0739">Sodium transport</keyword>
<dbReference type="PANTHER" id="PTHR10110">
    <property type="entry name" value="SODIUM/HYDROGEN EXCHANGER"/>
    <property type="match status" value="1"/>
</dbReference>
<keyword evidence="6" id="KW-0915">Sodium</keyword>
<evidence type="ECO:0000256" key="5">
    <source>
        <dbReference type="ARBA" id="ARBA00022989"/>
    </source>
</evidence>
<evidence type="ECO:0000256" key="2">
    <source>
        <dbReference type="ARBA" id="ARBA00022448"/>
    </source>
</evidence>
<organism evidence="12 13">
    <name type="scientific">Sphingomonas faeni</name>
    <dbReference type="NCBI Taxonomy" id="185950"/>
    <lineage>
        <taxon>Bacteria</taxon>
        <taxon>Pseudomonadati</taxon>
        <taxon>Pseudomonadota</taxon>
        <taxon>Alphaproteobacteria</taxon>
        <taxon>Sphingomonadales</taxon>
        <taxon>Sphingomonadaceae</taxon>
        <taxon>Sphingomonas</taxon>
    </lineage>
</organism>
<keyword evidence="4 10" id="KW-0812">Transmembrane</keyword>
<comment type="subcellular location">
    <subcellularLocation>
        <location evidence="1">Cell membrane</location>
        <topology evidence="1">Multi-pass membrane protein</topology>
    </subcellularLocation>
</comment>
<keyword evidence="8 10" id="KW-0472">Membrane</keyword>
<evidence type="ECO:0000256" key="4">
    <source>
        <dbReference type="ARBA" id="ARBA00022692"/>
    </source>
</evidence>
<evidence type="ECO:0000256" key="8">
    <source>
        <dbReference type="ARBA" id="ARBA00023136"/>
    </source>
</evidence>
<evidence type="ECO:0000256" key="3">
    <source>
        <dbReference type="ARBA" id="ARBA00022475"/>
    </source>
</evidence>
<evidence type="ECO:0000256" key="10">
    <source>
        <dbReference type="SAM" id="Phobius"/>
    </source>
</evidence>
<evidence type="ECO:0000256" key="7">
    <source>
        <dbReference type="ARBA" id="ARBA00023065"/>
    </source>
</evidence>
<feature type="transmembrane region" description="Helical" evidence="10">
    <location>
        <begin position="52"/>
        <end position="70"/>
    </location>
</feature>
<keyword evidence="2" id="KW-0813">Transport</keyword>
<protein>
    <submittedName>
        <fullName evidence="12">Sodium/proton antiporter (CPA1 family)</fullName>
    </submittedName>
</protein>
<dbReference type="OrthoDB" id="9809206at2"/>
<proteinExistence type="predicted"/>
<dbReference type="GO" id="GO:0015386">
    <property type="term" value="F:potassium:proton antiporter activity"/>
    <property type="evidence" value="ECO:0007669"/>
    <property type="project" value="TreeGrafter"/>
</dbReference>
<evidence type="ECO:0000256" key="1">
    <source>
        <dbReference type="ARBA" id="ARBA00004651"/>
    </source>
</evidence>
<evidence type="ECO:0000259" key="11">
    <source>
        <dbReference type="Pfam" id="PF00999"/>
    </source>
</evidence>
<evidence type="ECO:0000256" key="6">
    <source>
        <dbReference type="ARBA" id="ARBA00023053"/>
    </source>
</evidence>
<dbReference type="GO" id="GO:0098719">
    <property type="term" value="P:sodium ion import across plasma membrane"/>
    <property type="evidence" value="ECO:0007669"/>
    <property type="project" value="TreeGrafter"/>
</dbReference>
<dbReference type="GO" id="GO:0005886">
    <property type="term" value="C:plasma membrane"/>
    <property type="evidence" value="ECO:0007669"/>
    <property type="project" value="UniProtKB-SubCell"/>
</dbReference>
<keyword evidence="3" id="KW-1003">Cell membrane</keyword>
<dbReference type="GO" id="GO:0051453">
    <property type="term" value="P:regulation of intracellular pH"/>
    <property type="evidence" value="ECO:0007669"/>
    <property type="project" value="TreeGrafter"/>
</dbReference>
<evidence type="ECO:0000313" key="12">
    <source>
        <dbReference type="EMBL" id="PTW48982.1"/>
    </source>
</evidence>
<keyword evidence="5 10" id="KW-1133">Transmembrane helix</keyword>
<accession>A0A2T5UBT4</accession>
<dbReference type="InterPro" id="IPR006153">
    <property type="entry name" value="Cation/H_exchanger_TM"/>
</dbReference>
<feature type="transmembrane region" description="Helical" evidence="10">
    <location>
        <begin position="252"/>
        <end position="269"/>
    </location>
</feature>
<feature type="transmembrane region" description="Helical" evidence="10">
    <location>
        <begin position="27"/>
        <end position="45"/>
    </location>
</feature>
<dbReference type="InterPro" id="IPR018422">
    <property type="entry name" value="Cation/H_exchanger_CPA1"/>
</dbReference>
<dbReference type="Proteomes" id="UP000244013">
    <property type="component" value="Unassembled WGS sequence"/>
</dbReference>
<feature type="transmembrane region" description="Helical" evidence="10">
    <location>
        <begin position="322"/>
        <end position="346"/>
    </location>
</feature>
<feature type="transmembrane region" description="Helical" evidence="10">
    <location>
        <begin position="398"/>
        <end position="417"/>
    </location>
</feature>
<reference evidence="12 13" key="1">
    <citation type="submission" date="2018-04" db="EMBL/GenBank/DDBJ databases">
        <title>Genomic Encyclopedia of Type Strains, Phase III (KMG-III): the genomes of soil and plant-associated and newly described type strains.</title>
        <authorList>
            <person name="Whitman W."/>
        </authorList>
    </citation>
    <scope>NUCLEOTIDE SEQUENCE [LARGE SCALE GENOMIC DNA]</scope>
    <source>
        <strain evidence="12 13">MA-olki</strain>
    </source>
</reference>
<sequence length="539" mass="56910">MHGVVFFGLRDAVGPSSPPTRCVPVELFESLDVILLAALVLLVLARKLNVPYPTLLAVAGIAFAALPFAPKITVEPHLALALFIAPALLHAAYHTSPRALRRHWFPLLSLAVFAVLVTAAAVALVGVTLGGLPLAAAFALGAIVAPPDAAASEAVLGEVGIPRRGLLLLQGESLLNDATALLLFGLAVAFATHSDTPVTPLALAAAVPGGIVLGVIASWLYLRVTPLFARTLGASLADFAVTFGIWLLAERLHISPVLAVVTFGMIVSQRRPIGQPARDRLQGAAVWSAAVLVLNIIAFALMGLQSRDVLAGLPAAERWPAIGFAAAVLATVLVTRIAWVFFVRFVEGVIANRYAPSWLPKPPPWNASIILSWSGMRGLLTLATAFALPRSVPGRDLIVLAAFGVVIGTLVLQGLTLGPLIRRLDLGADTGLADEIAPARKRLIDAGLAVLPAREGAAADALRFRYGAAGKVTAEADDPQATSEFDELHLEMIACQRVVLHEMRDKGEVAEDVYRRLQEELDWAEVDARAFGDNILTAT</sequence>
<dbReference type="EMBL" id="QAYE01000001">
    <property type="protein sequence ID" value="PTW48982.1"/>
    <property type="molecule type" value="Genomic_DNA"/>
</dbReference>
<dbReference type="PANTHER" id="PTHR10110:SF86">
    <property type="entry name" value="SODIUM_HYDROGEN EXCHANGER 7"/>
    <property type="match status" value="1"/>
</dbReference>
<feature type="transmembrane region" description="Helical" evidence="10">
    <location>
        <begin position="281"/>
        <end position="302"/>
    </location>
</feature>
<evidence type="ECO:0000256" key="9">
    <source>
        <dbReference type="ARBA" id="ARBA00023201"/>
    </source>
</evidence>
<evidence type="ECO:0000313" key="13">
    <source>
        <dbReference type="Proteomes" id="UP000244013"/>
    </source>
</evidence>
<feature type="transmembrane region" description="Helical" evidence="10">
    <location>
        <begin position="76"/>
        <end position="93"/>
    </location>
</feature>
<feature type="transmembrane region" description="Helical" evidence="10">
    <location>
        <begin position="173"/>
        <end position="192"/>
    </location>
</feature>
<name>A0A2T5UBT4_9SPHN</name>
<feature type="transmembrane region" description="Helical" evidence="10">
    <location>
        <begin position="105"/>
        <end position="129"/>
    </location>
</feature>
<feature type="domain" description="Cation/H+ exchanger transmembrane" evidence="11">
    <location>
        <begin position="35"/>
        <end position="422"/>
    </location>
</feature>
<dbReference type="Pfam" id="PF00999">
    <property type="entry name" value="Na_H_Exchanger"/>
    <property type="match status" value="1"/>
</dbReference>
<gene>
    <name evidence="12" type="ORF">C8J25_101483</name>
</gene>
<feature type="transmembrane region" description="Helical" evidence="10">
    <location>
        <begin position="198"/>
        <end position="220"/>
    </location>
</feature>
<dbReference type="GO" id="GO:0015385">
    <property type="term" value="F:sodium:proton antiporter activity"/>
    <property type="evidence" value="ECO:0007669"/>
    <property type="project" value="InterPro"/>
</dbReference>